<comment type="caution">
    <text evidence="2">The sequence shown here is derived from an EMBL/GenBank/DDBJ whole genome shotgun (WGS) entry which is preliminary data.</text>
</comment>
<feature type="transmembrane region" description="Helical" evidence="1">
    <location>
        <begin position="101"/>
        <end position="118"/>
    </location>
</feature>
<evidence type="ECO:0000313" key="3">
    <source>
        <dbReference type="Proteomes" id="UP000811255"/>
    </source>
</evidence>
<feature type="transmembrane region" description="Helical" evidence="1">
    <location>
        <begin position="35"/>
        <end position="55"/>
    </location>
</feature>
<dbReference type="EMBL" id="JAHFVK010000001">
    <property type="protein sequence ID" value="MBT2132942.1"/>
    <property type="molecule type" value="Genomic_DNA"/>
</dbReference>
<feature type="transmembrane region" description="Helical" evidence="1">
    <location>
        <begin position="186"/>
        <end position="206"/>
    </location>
</feature>
<evidence type="ECO:0000256" key="1">
    <source>
        <dbReference type="SAM" id="Phobius"/>
    </source>
</evidence>
<keyword evidence="3" id="KW-1185">Reference proteome</keyword>
<protein>
    <submittedName>
        <fullName evidence="2">Uncharacterized protein</fullName>
    </submittedName>
</protein>
<organism evidence="2 3">
    <name type="scientific">Croceibacterium selenioxidans</name>
    <dbReference type="NCBI Taxonomy" id="2838833"/>
    <lineage>
        <taxon>Bacteria</taxon>
        <taxon>Pseudomonadati</taxon>
        <taxon>Pseudomonadota</taxon>
        <taxon>Alphaproteobacteria</taxon>
        <taxon>Sphingomonadales</taxon>
        <taxon>Erythrobacteraceae</taxon>
        <taxon>Croceibacterium</taxon>
    </lineage>
</organism>
<gene>
    <name evidence="2" type="ORF">KK137_01230</name>
</gene>
<feature type="transmembrane region" description="Helical" evidence="1">
    <location>
        <begin position="62"/>
        <end position="81"/>
    </location>
</feature>
<feature type="transmembrane region" description="Helical" evidence="1">
    <location>
        <begin position="130"/>
        <end position="149"/>
    </location>
</feature>
<evidence type="ECO:0000313" key="2">
    <source>
        <dbReference type="EMBL" id="MBT2132942.1"/>
    </source>
</evidence>
<keyword evidence="1" id="KW-1133">Transmembrane helix</keyword>
<proteinExistence type="predicted"/>
<accession>A0ABS5W1F3</accession>
<feature type="transmembrane region" description="Helical" evidence="1">
    <location>
        <begin position="155"/>
        <end position="174"/>
    </location>
</feature>
<reference evidence="2 3" key="1">
    <citation type="submission" date="2021-05" db="EMBL/GenBank/DDBJ databases">
        <title>Croceibacterium sp. LX-88 genome sequence.</title>
        <authorList>
            <person name="Luo X."/>
        </authorList>
    </citation>
    <scope>NUCLEOTIDE SEQUENCE [LARGE SCALE GENOMIC DNA]</scope>
    <source>
        <strain evidence="2 3">LX-88</strain>
    </source>
</reference>
<keyword evidence="1" id="KW-0472">Membrane</keyword>
<keyword evidence="1" id="KW-0812">Transmembrane</keyword>
<dbReference type="Proteomes" id="UP000811255">
    <property type="component" value="Unassembled WGS sequence"/>
</dbReference>
<sequence length="234" mass="25661">MACLMVATILSGFSLNFILGRSSLSSPLIVHAHGVVMLTWLGFYLTQNSLIFAGNVALHRRVGWFAAAWVPVVVVMGLLVMRHSLQTRGGPPFFDQNEFLISNPLQIFGFATLTAWAISVRRNTSWHRRLMFCGMAVLCGPGFGRLLPMPLLIPYAWYASIFLPLALFVGAGMIADKRRYGRVHPAWLCGIALSVGLQIVADLIAYSPLGYSLTEWFVAGTPGADRPMAAFMTP</sequence>
<name>A0ABS5W1F3_9SPHN</name>